<proteinExistence type="predicted"/>
<dbReference type="EMBL" id="CP133618">
    <property type="protein sequence ID" value="WMV37702.1"/>
    <property type="molecule type" value="Genomic_DNA"/>
</dbReference>
<accession>A0AAF0U1T3</accession>
<evidence type="ECO:0000313" key="1">
    <source>
        <dbReference type="EMBL" id="WMV37702.1"/>
    </source>
</evidence>
<reference evidence="1" key="1">
    <citation type="submission" date="2023-08" db="EMBL/GenBank/DDBJ databases">
        <title>A de novo genome assembly of Solanum verrucosum Schlechtendal, a Mexican diploid species geographically isolated from the other diploid A-genome species in potato relatives.</title>
        <authorList>
            <person name="Hosaka K."/>
        </authorList>
    </citation>
    <scope>NUCLEOTIDE SEQUENCE</scope>
    <source>
        <tissue evidence="1">Young leaves</tissue>
    </source>
</reference>
<dbReference type="Proteomes" id="UP001234989">
    <property type="component" value="Chromosome 7"/>
</dbReference>
<sequence>MLICLYRSHFF</sequence>
<name>A0AAF0U1T3_SOLVR</name>
<keyword evidence="2" id="KW-1185">Reference proteome</keyword>
<gene>
    <name evidence="1" type="ORF">MTR67_031087</name>
</gene>
<organism evidence="1 2">
    <name type="scientific">Solanum verrucosum</name>
    <dbReference type="NCBI Taxonomy" id="315347"/>
    <lineage>
        <taxon>Eukaryota</taxon>
        <taxon>Viridiplantae</taxon>
        <taxon>Streptophyta</taxon>
        <taxon>Embryophyta</taxon>
        <taxon>Tracheophyta</taxon>
        <taxon>Spermatophyta</taxon>
        <taxon>Magnoliopsida</taxon>
        <taxon>eudicotyledons</taxon>
        <taxon>Gunneridae</taxon>
        <taxon>Pentapetalae</taxon>
        <taxon>asterids</taxon>
        <taxon>lamiids</taxon>
        <taxon>Solanales</taxon>
        <taxon>Solanaceae</taxon>
        <taxon>Solanoideae</taxon>
        <taxon>Solaneae</taxon>
        <taxon>Solanum</taxon>
    </lineage>
</organism>
<protein>
    <submittedName>
        <fullName evidence="1">Uncharacterized protein</fullName>
    </submittedName>
</protein>
<evidence type="ECO:0000313" key="2">
    <source>
        <dbReference type="Proteomes" id="UP001234989"/>
    </source>
</evidence>